<gene>
    <name evidence="2" type="ORF">BSAL_26995</name>
</gene>
<organism evidence="2 3">
    <name type="scientific">Bodo saltans</name>
    <name type="common">Flagellated protozoan</name>
    <dbReference type="NCBI Taxonomy" id="75058"/>
    <lineage>
        <taxon>Eukaryota</taxon>
        <taxon>Discoba</taxon>
        <taxon>Euglenozoa</taxon>
        <taxon>Kinetoplastea</taxon>
        <taxon>Metakinetoplastina</taxon>
        <taxon>Eubodonida</taxon>
        <taxon>Bodonidae</taxon>
        <taxon>Bodo</taxon>
    </lineage>
</organism>
<dbReference type="AlphaFoldDB" id="A0A0S4JMZ4"/>
<dbReference type="Gene3D" id="3.30.40.10">
    <property type="entry name" value="Zinc/RING finger domain, C3HC4 (zinc finger)"/>
    <property type="match status" value="1"/>
</dbReference>
<dbReference type="EMBL" id="CYKH01001837">
    <property type="protein sequence ID" value="CUG90483.1"/>
    <property type="molecule type" value="Genomic_DNA"/>
</dbReference>
<feature type="region of interest" description="Disordered" evidence="1">
    <location>
        <begin position="561"/>
        <end position="598"/>
    </location>
</feature>
<evidence type="ECO:0000256" key="1">
    <source>
        <dbReference type="SAM" id="MobiDB-lite"/>
    </source>
</evidence>
<feature type="compositionally biased region" description="Polar residues" evidence="1">
    <location>
        <begin position="573"/>
        <end position="592"/>
    </location>
</feature>
<sequence length="665" mass="73233">MALAVMSHHYEALGVPRSPARRMDRIPVLRRNGNVELIDRARFFHSDRALQRWDRGESATLRECPYPLSCPNFGDCQLVHIEETPLGRNGGLSRRQRRRHRSELQRANSGTTHSSGLSRSQTESITSLLPPSPRELGEQDTALRNTTTATVVTVRQERQYASVLKRDGSVDRVDITQLFPNHALERWRADPTLTLRECRDENCRGASACRLAHLMMDVRGASAEPSEPVASVEAVEVAPTQPPAAAVEEVVEAEEEVSHQEDNSTIIDAAPHDAVPFHHRNFFHHTPPPPIARVAPPSADSARLRLQPAFAFPDHFAHIARQFALLGSRNHSQRASTNPARTCNLCYEEYSNQKTLYTCDQKHNTCSRCLAQYILTNWRDNRRASSGELRCCHAGCTSRPLTTQEVVRLVTSKAALEVYIDHTNRQTAAQCYAEAHAIVLQESTQAAADVLLQKQLQKSMHAARMCPHCQFGPIDFFGCDDLAQHHGEERNGARTRNSCPQCGYFSAAIQSWQRWDGVTRDFGSPATGNEGGAGVDAGTHIPDDDVEHVVVAGDDAAVGVADADEDDNDDDTSSVASTIDTNDAANDSTTQPAAIRHDDGAIPLSREEMMERAVAIVLSVLPEVDREVVEHECGRAMNVTFGGGVIDAPEEVAELAIDALLRESE</sequence>
<reference evidence="3" key="1">
    <citation type="submission" date="2015-09" db="EMBL/GenBank/DDBJ databases">
        <authorList>
            <consortium name="Pathogen Informatics"/>
        </authorList>
    </citation>
    <scope>NUCLEOTIDE SEQUENCE [LARGE SCALE GENOMIC DNA]</scope>
    <source>
        <strain evidence="3">Lake Konstanz</strain>
    </source>
</reference>
<keyword evidence="3" id="KW-1185">Reference proteome</keyword>
<feature type="compositionally biased region" description="Polar residues" evidence="1">
    <location>
        <begin position="107"/>
        <end position="129"/>
    </location>
</feature>
<dbReference type="InterPro" id="IPR013083">
    <property type="entry name" value="Znf_RING/FYVE/PHD"/>
</dbReference>
<dbReference type="VEuPathDB" id="TriTrypDB:BSAL_26995"/>
<accession>A0A0S4JMZ4</accession>
<dbReference type="SUPFAM" id="SSF57850">
    <property type="entry name" value="RING/U-box"/>
    <property type="match status" value="1"/>
</dbReference>
<dbReference type="Proteomes" id="UP000051952">
    <property type="component" value="Unassembled WGS sequence"/>
</dbReference>
<proteinExistence type="predicted"/>
<evidence type="ECO:0008006" key="4">
    <source>
        <dbReference type="Google" id="ProtNLM"/>
    </source>
</evidence>
<dbReference type="OrthoDB" id="147000at2759"/>
<evidence type="ECO:0000313" key="3">
    <source>
        <dbReference type="Proteomes" id="UP000051952"/>
    </source>
</evidence>
<protein>
    <recommendedName>
        <fullName evidence="4">RING-type domain-containing protein</fullName>
    </recommendedName>
</protein>
<evidence type="ECO:0000313" key="2">
    <source>
        <dbReference type="EMBL" id="CUG90483.1"/>
    </source>
</evidence>
<name>A0A0S4JMZ4_BODSA</name>
<feature type="compositionally biased region" description="Acidic residues" evidence="1">
    <location>
        <begin position="562"/>
        <end position="572"/>
    </location>
</feature>
<feature type="region of interest" description="Disordered" evidence="1">
    <location>
        <begin position="86"/>
        <end position="148"/>
    </location>
</feature>